<dbReference type="Gene3D" id="1.50.40.10">
    <property type="entry name" value="Mitochondrial carrier domain"/>
    <property type="match status" value="2"/>
</dbReference>
<evidence type="ECO:0000256" key="4">
    <source>
        <dbReference type="ARBA" id="ARBA00008025"/>
    </source>
</evidence>
<dbReference type="Gene3D" id="3.30.450.50">
    <property type="entry name" value="Longin domain"/>
    <property type="match status" value="1"/>
</dbReference>
<dbReference type="SUPFAM" id="SSF58038">
    <property type="entry name" value="SNARE fusion complex"/>
    <property type="match status" value="1"/>
</dbReference>
<dbReference type="InterPro" id="IPR011012">
    <property type="entry name" value="Longin-like_dom_sf"/>
</dbReference>
<protein>
    <submittedName>
        <fullName evidence="16">Uncharacterized protein</fullName>
    </submittedName>
</protein>
<feature type="compositionally biased region" description="Basic residues" evidence="12">
    <location>
        <begin position="777"/>
        <end position="788"/>
    </location>
</feature>
<feature type="domain" description="V-SNARE coiled-coil homology" evidence="14">
    <location>
        <begin position="139"/>
        <end position="201"/>
    </location>
</feature>
<dbReference type="InterPro" id="IPR018108">
    <property type="entry name" value="MCP_transmembrane"/>
</dbReference>
<feature type="domain" description="Longin" evidence="13">
    <location>
        <begin position="10"/>
        <end position="123"/>
    </location>
</feature>
<evidence type="ECO:0000256" key="6">
    <source>
        <dbReference type="ARBA" id="ARBA00023015"/>
    </source>
</evidence>
<dbReference type="GO" id="GO:0003714">
    <property type="term" value="F:transcription corepressor activity"/>
    <property type="evidence" value="ECO:0007669"/>
    <property type="project" value="TreeGrafter"/>
</dbReference>
<dbReference type="SMART" id="SM01270">
    <property type="entry name" value="Longin"/>
    <property type="match status" value="1"/>
</dbReference>
<comment type="caution">
    <text evidence="16">The sequence shown here is derived from an EMBL/GenBank/DDBJ whole genome shotgun (WGS) entry which is preliminary data.</text>
</comment>
<dbReference type="GO" id="GO:0012505">
    <property type="term" value="C:endomembrane system"/>
    <property type="evidence" value="ECO:0007669"/>
    <property type="project" value="UniProtKB-SubCell"/>
</dbReference>
<dbReference type="Gene3D" id="1.10.10.60">
    <property type="entry name" value="Homeodomain-like"/>
    <property type="match status" value="1"/>
</dbReference>
<sequence length="1267" mass="141396">MNEESFIYSFVARGTIVLCEYYTQFNENFAAIASHCLHKLPSSSSSSSSSSNNNFTYICDRHTFIFILQDGYAYCVVAKECVSEHISIAFLERVKEDFKRRYGGGKADIASVKSLNNEFGPVMKEHMKYIIHHAQEIEKLIKVKAQDSEVKSIMLENMDKALDGGENLTTLADKTETLHSEVDTAHFNDVANCVDEQSFCQEISDVFGDPELFPRVGKEYQVEIPLLISESGYSWFQNNPHQAETTASTLHKFRVGLPIPIIWIKDEAENSKLDPPKNASKSTEVTNKIESSNLECTKETNVNQETKIERHEKHRKKDHFMVPGSANDNWNEIEEASFILGLYIFGKNLIQVRRFVGNKKMGDILSFYYGKFYNSDRYQRWSGCRKVKSRKCIQGQKIFTGPRQQELLSRLQPNASEECHDKLLELSKTFVEGGIHLEEYVLTLKDLVGLEALVEAVGVGKGKDDLTGLAVDSVKSTQAPPVRPEIPVGKACSMLTPAEIVKFLTGGFRLSKARTSDLFWEAVWPRLLARGWHSEQPGSYNYAIAAKHSLVFLIPGVKKFSRKLVKGNHYFDSVSDVLGKVASDPELIELETVADNDCTSKEGNVMDRENSPDQPRHCYLKVKTPSRSIDVMEFTVVDTSLASQKTSKVRELRTLPAGVLKTSMYENDSDGSDTSEEETNESESVNIVCLERGKTDISEASKLNIDRGISSFINGLENNPSKKKITMSSMGSSILPTSSKDQKTDLLSNTQKRDSLKCQLLHRMVSDDKNDIVPVTKRRRRSTTRSRAKQNSDPVKEEASFCRNNSKSSENVTANFFVAPRVKQEKASYCTNNAEFSGNVLSLEIPPPKKITLVEPQSISSSIISRKYGEATGSSATKDHGEKPQLRPMIDLNLPASPEVEADEPFVIEILQNNTSKESDECSVGTTFKPVDDSDNQFDMNTRRRSRRNRPPTTKVLEAYASGYLDIKEKKRSRDYLQDSLIPRPTRCTYRKVEGSSSGGAAGFEKEERSNVCIVNYVAPKQRLSVFVAMEGESSQLKRALIDSSAGAISGGISRTLTSPLDVIKIRFQASRDIFREEGMPGFWRGNVPALLMLKTLAAGSSKTESHAGLSLSYVSGAIAGCAATLGSYPFDLLRTILASQGEPKVYPNMRVAFVDILQTRGFQGLYAGLSPTLLEIIPYAGLQFGTYDTFKRWAMIEGLQRHPRYGAGVERRAYRNMFDAMQRILRSEGLAGLYKGIFPSTVKAAPAGAVTFVAYEFTSNWLQTLF</sequence>
<dbReference type="GO" id="GO:0005634">
    <property type="term" value="C:nucleus"/>
    <property type="evidence" value="ECO:0007669"/>
    <property type="project" value="UniProtKB-SubCell"/>
</dbReference>
<evidence type="ECO:0000256" key="7">
    <source>
        <dbReference type="ARBA" id="ARBA00023136"/>
    </source>
</evidence>
<keyword evidence="5 10" id="KW-0812">Transmembrane</keyword>
<evidence type="ECO:0000313" key="16">
    <source>
        <dbReference type="EMBL" id="CAL0325811.1"/>
    </source>
</evidence>
<keyword evidence="17" id="KW-1185">Reference proteome</keyword>
<dbReference type="InterPro" id="IPR010908">
    <property type="entry name" value="Longin_dom"/>
</dbReference>
<evidence type="ECO:0000256" key="10">
    <source>
        <dbReference type="PROSITE-ProRule" id="PRU00282"/>
    </source>
</evidence>
<evidence type="ECO:0000256" key="9">
    <source>
        <dbReference type="ARBA" id="ARBA00023242"/>
    </source>
</evidence>
<dbReference type="InterPro" id="IPR017884">
    <property type="entry name" value="SANT_dom"/>
</dbReference>
<evidence type="ECO:0000256" key="8">
    <source>
        <dbReference type="ARBA" id="ARBA00023163"/>
    </source>
</evidence>
<dbReference type="InterPro" id="IPR023395">
    <property type="entry name" value="MCP_dom_sf"/>
</dbReference>
<feature type="region of interest" description="Disordered" evidence="12">
    <location>
        <begin position="777"/>
        <end position="804"/>
    </location>
</feature>
<name>A0AAV1XW13_LUPLU</name>
<comment type="similarity">
    <text evidence="4">Belongs to the synaptobrevin family.</text>
</comment>
<dbReference type="SUPFAM" id="SSF64356">
    <property type="entry name" value="SNARE-like"/>
    <property type="match status" value="1"/>
</dbReference>
<dbReference type="SUPFAM" id="SSF46689">
    <property type="entry name" value="Homeodomain-like"/>
    <property type="match status" value="1"/>
</dbReference>
<feature type="repeat" description="Solcar" evidence="10">
    <location>
        <begin position="1196"/>
        <end position="1262"/>
    </location>
</feature>
<dbReference type="InterPro" id="IPR042855">
    <property type="entry name" value="V_SNARE_CC"/>
</dbReference>
<feature type="compositionally biased region" description="Acidic residues" evidence="12">
    <location>
        <begin position="667"/>
        <end position="681"/>
    </location>
</feature>
<keyword evidence="7 10" id="KW-0472">Membrane</keyword>
<dbReference type="Pfam" id="PF00153">
    <property type="entry name" value="Mito_carr"/>
    <property type="match status" value="3"/>
</dbReference>
<comment type="subcellular location">
    <subcellularLocation>
        <location evidence="3">Endomembrane system</location>
    </subcellularLocation>
    <subcellularLocation>
        <location evidence="2">Membrane</location>
        <topology evidence="2">Multi-pass membrane protein</topology>
    </subcellularLocation>
    <subcellularLocation>
        <location evidence="1">Nucleus</location>
    </subcellularLocation>
</comment>
<evidence type="ECO:0000256" key="1">
    <source>
        <dbReference type="ARBA" id="ARBA00004123"/>
    </source>
</evidence>
<feature type="domain" description="SANT" evidence="15">
    <location>
        <begin position="325"/>
        <end position="376"/>
    </location>
</feature>
<keyword evidence="9" id="KW-0539">Nucleus</keyword>
<dbReference type="PANTHER" id="PTHR13859:SF34">
    <property type="entry name" value="SANT DOMAIN-CONTAINING PROTEIN"/>
    <property type="match status" value="1"/>
</dbReference>
<organism evidence="16 17">
    <name type="scientific">Lupinus luteus</name>
    <name type="common">European yellow lupine</name>
    <dbReference type="NCBI Taxonomy" id="3873"/>
    <lineage>
        <taxon>Eukaryota</taxon>
        <taxon>Viridiplantae</taxon>
        <taxon>Streptophyta</taxon>
        <taxon>Embryophyta</taxon>
        <taxon>Tracheophyta</taxon>
        <taxon>Spermatophyta</taxon>
        <taxon>Magnoliopsida</taxon>
        <taxon>eudicotyledons</taxon>
        <taxon>Gunneridae</taxon>
        <taxon>Pentapetalae</taxon>
        <taxon>rosids</taxon>
        <taxon>fabids</taxon>
        <taxon>Fabales</taxon>
        <taxon>Fabaceae</taxon>
        <taxon>Papilionoideae</taxon>
        <taxon>50 kb inversion clade</taxon>
        <taxon>genistoids sensu lato</taxon>
        <taxon>core genistoids</taxon>
        <taxon>Genisteae</taxon>
        <taxon>Lupinus</taxon>
    </lineage>
</organism>
<dbReference type="PROSITE" id="PS50859">
    <property type="entry name" value="LONGIN"/>
    <property type="match status" value="1"/>
</dbReference>
<dbReference type="Pfam" id="PF25826">
    <property type="entry name" value="DUF7952"/>
    <property type="match status" value="1"/>
</dbReference>
<keyword evidence="11" id="KW-0175">Coiled coil</keyword>
<feature type="region of interest" description="Disordered" evidence="12">
    <location>
        <begin position="663"/>
        <end position="684"/>
    </location>
</feature>
<dbReference type="PANTHER" id="PTHR13859">
    <property type="entry name" value="ATROPHIN-RELATED"/>
    <property type="match status" value="1"/>
</dbReference>
<dbReference type="CDD" id="cd15843">
    <property type="entry name" value="R-SNARE"/>
    <property type="match status" value="1"/>
</dbReference>
<evidence type="ECO:0000259" key="13">
    <source>
        <dbReference type="PROSITE" id="PS50859"/>
    </source>
</evidence>
<evidence type="ECO:0000259" key="14">
    <source>
        <dbReference type="PROSITE" id="PS50892"/>
    </source>
</evidence>
<evidence type="ECO:0000313" key="17">
    <source>
        <dbReference type="Proteomes" id="UP001497480"/>
    </source>
</evidence>
<gene>
    <name evidence="16" type="ORF">LLUT_LOCUS26871</name>
</gene>
<dbReference type="AlphaFoldDB" id="A0AAV1XW13"/>
<evidence type="ECO:0000259" key="15">
    <source>
        <dbReference type="PROSITE" id="PS51293"/>
    </source>
</evidence>
<reference evidence="16 17" key="1">
    <citation type="submission" date="2024-03" db="EMBL/GenBank/DDBJ databases">
        <authorList>
            <person name="Martinez-Hernandez J."/>
        </authorList>
    </citation>
    <scope>NUCLEOTIDE SEQUENCE [LARGE SCALE GENOMIC DNA]</scope>
</reference>
<accession>A0AAV1XW13</accession>
<dbReference type="PROSITE" id="PS50920">
    <property type="entry name" value="SOLCAR"/>
    <property type="match status" value="3"/>
</dbReference>
<feature type="repeat" description="Solcar" evidence="10">
    <location>
        <begin position="1108"/>
        <end position="1194"/>
    </location>
</feature>
<feature type="region of interest" description="Disordered" evidence="12">
    <location>
        <begin position="919"/>
        <end position="951"/>
    </location>
</feature>
<dbReference type="InterPro" id="IPR009057">
    <property type="entry name" value="Homeodomain-like_sf"/>
</dbReference>
<dbReference type="Pfam" id="PF13774">
    <property type="entry name" value="Longin"/>
    <property type="match status" value="1"/>
</dbReference>
<dbReference type="Pfam" id="PF00957">
    <property type="entry name" value="Synaptobrevin"/>
    <property type="match status" value="1"/>
</dbReference>
<dbReference type="Gene3D" id="1.20.5.110">
    <property type="match status" value="1"/>
</dbReference>
<evidence type="ECO:0000256" key="3">
    <source>
        <dbReference type="ARBA" id="ARBA00004308"/>
    </source>
</evidence>
<feature type="repeat" description="Solcar" evidence="10">
    <location>
        <begin position="1038"/>
        <end position="1107"/>
    </location>
</feature>
<evidence type="ECO:0000256" key="12">
    <source>
        <dbReference type="SAM" id="MobiDB-lite"/>
    </source>
</evidence>
<dbReference type="CDD" id="cd14824">
    <property type="entry name" value="Longin"/>
    <property type="match status" value="1"/>
</dbReference>
<dbReference type="PROSITE" id="PS50892">
    <property type="entry name" value="V_SNARE"/>
    <property type="match status" value="1"/>
</dbReference>
<evidence type="ECO:0000256" key="2">
    <source>
        <dbReference type="ARBA" id="ARBA00004141"/>
    </source>
</evidence>
<dbReference type="GO" id="GO:0016020">
    <property type="term" value="C:membrane"/>
    <property type="evidence" value="ECO:0007669"/>
    <property type="project" value="UniProtKB-SubCell"/>
</dbReference>
<proteinExistence type="inferred from homology"/>
<dbReference type="GO" id="GO:0005737">
    <property type="term" value="C:cytoplasm"/>
    <property type="evidence" value="ECO:0007669"/>
    <property type="project" value="UniProtKB-ARBA"/>
</dbReference>
<dbReference type="SUPFAM" id="SSF103506">
    <property type="entry name" value="Mitochondrial carrier"/>
    <property type="match status" value="1"/>
</dbReference>
<dbReference type="FunFam" id="1.10.10.60:FF:000374">
    <property type="entry name" value="Arginine-glutamic acid dipeptide repeat protein"/>
    <property type="match status" value="1"/>
</dbReference>
<dbReference type="Pfam" id="PF24662">
    <property type="entry name" value="DUF7650"/>
    <property type="match status" value="1"/>
</dbReference>
<dbReference type="EMBL" id="CAXHTB010000018">
    <property type="protein sequence ID" value="CAL0325811.1"/>
    <property type="molecule type" value="Genomic_DNA"/>
</dbReference>
<dbReference type="Proteomes" id="UP001497480">
    <property type="component" value="Unassembled WGS sequence"/>
</dbReference>
<dbReference type="PROSITE" id="PS51293">
    <property type="entry name" value="SANT"/>
    <property type="match status" value="1"/>
</dbReference>
<dbReference type="InterPro" id="IPR056067">
    <property type="entry name" value="DUF7650"/>
</dbReference>
<evidence type="ECO:0000256" key="5">
    <source>
        <dbReference type="ARBA" id="ARBA00022692"/>
    </source>
</evidence>
<dbReference type="InterPro" id="IPR057712">
    <property type="entry name" value="DUF7952"/>
</dbReference>
<keyword evidence="8" id="KW-0804">Transcription</keyword>
<evidence type="ECO:0000256" key="11">
    <source>
        <dbReference type="PROSITE-ProRule" id="PRU00290"/>
    </source>
</evidence>
<keyword evidence="6" id="KW-0805">Transcription regulation</keyword>